<evidence type="ECO:0000313" key="3">
    <source>
        <dbReference type="Proteomes" id="UP000283895"/>
    </source>
</evidence>
<evidence type="ECO:0000313" key="2">
    <source>
        <dbReference type="EMBL" id="ROW07254.1"/>
    </source>
</evidence>
<feature type="transmembrane region" description="Helical" evidence="1">
    <location>
        <begin position="6"/>
        <end position="23"/>
    </location>
</feature>
<name>A0A423WUL7_9PEZI</name>
<dbReference type="Proteomes" id="UP000283895">
    <property type="component" value="Unassembled WGS sequence"/>
</dbReference>
<accession>A0A423WUL7</accession>
<comment type="caution">
    <text evidence="2">The sequence shown here is derived from an EMBL/GenBank/DDBJ whole genome shotgun (WGS) entry which is preliminary data.</text>
</comment>
<protein>
    <submittedName>
        <fullName evidence="2">Uncharacterized protein</fullName>
    </submittedName>
</protein>
<dbReference type="EMBL" id="LKEA01000008">
    <property type="protein sequence ID" value="ROW07254.1"/>
    <property type="molecule type" value="Genomic_DNA"/>
</dbReference>
<keyword evidence="1" id="KW-0812">Transmembrane</keyword>
<proteinExistence type="predicted"/>
<reference evidence="2 3" key="1">
    <citation type="submission" date="2015-09" db="EMBL/GenBank/DDBJ databases">
        <title>Host preference determinants of Valsa canker pathogens revealed by comparative genomics.</title>
        <authorList>
            <person name="Yin Z."/>
            <person name="Huang L."/>
        </authorList>
    </citation>
    <scope>NUCLEOTIDE SEQUENCE [LARGE SCALE GENOMIC DNA]</scope>
    <source>
        <strain evidence="2 3">03-1</strain>
    </source>
</reference>
<evidence type="ECO:0000256" key="1">
    <source>
        <dbReference type="SAM" id="Phobius"/>
    </source>
</evidence>
<organism evidence="2 3">
    <name type="scientific">Cytospora schulzeri</name>
    <dbReference type="NCBI Taxonomy" id="448051"/>
    <lineage>
        <taxon>Eukaryota</taxon>
        <taxon>Fungi</taxon>
        <taxon>Dikarya</taxon>
        <taxon>Ascomycota</taxon>
        <taxon>Pezizomycotina</taxon>
        <taxon>Sordariomycetes</taxon>
        <taxon>Sordariomycetidae</taxon>
        <taxon>Diaporthales</taxon>
        <taxon>Cytosporaceae</taxon>
        <taxon>Cytospora</taxon>
    </lineage>
</organism>
<sequence>MPSSVAIILFIGGIAMFWLYFRISLDQSSVPDKAQAQASVDEYGEVLSEEDDEIFQNANETRRQNRLEEDFMVLDCWDRGMKPRSPNHLISIQITSLTRVKRPPLGTVLEIGLRTYATGQSTKEDGDVLNAWAIELCHDFINRERRAAGLSPLASRGCRYDWEHWEFAGPLVKLFWDFTLCVIGKVLQHDRSAATSEDVYEADAELRAKGYWGRVLMWPFPRGGDGDGDGDGEMFDRHLRGAGRRVSSSGFRLRSLSCPAVVSREDFRIVEACACWRDECPYREKMARNYGTDVDMLDEWRKLEI</sequence>
<dbReference type="AlphaFoldDB" id="A0A423WUL7"/>
<keyword evidence="3" id="KW-1185">Reference proteome</keyword>
<keyword evidence="1" id="KW-0472">Membrane</keyword>
<gene>
    <name evidence="2" type="ORF">VMCG_03808</name>
</gene>
<keyword evidence="1" id="KW-1133">Transmembrane helix</keyword>